<dbReference type="KEGG" id="beq:BEWA_010350"/>
<keyword evidence="7 9" id="KW-0030">Aminoacyl-tRNA synthetase</keyword>
<dbReference type="GO" id="GO:0004830">
    <property type="term" value="F:tryptophan-tRNA ligase activity"/>
    <property type="evidence" value="ECO:0007669"/>
    <property type="project" value="UniProtKB-EC"/>
</dbReference>
<dbReference type="Pfam" id="PF00579">
    <property type="entry name" value="tRNA-synt_1b"/>
    <property type="match status" value="1"/>
</dbReference>
<keyword evidence="3 9" id="KW-0436">Ligase</keyword>
<name>L0B3C1_THEEQ</name>
<dbReference type="EMBL" id="CP001670">
    <property type="protein sequence ID" value="AFZ81619.1"/>
    <property type="molecule type" value="Genomic_DNA"/>
</dbReference>
<dbReference type="PANTHER" id="PTHR43766:SF1">
    <property type="entry name" value="TRYPTOPHAN--TRNA LIGASE, MITOCHONDRIAL"/>
    <property type="match status" value="1"/>
</dbReference>
<dbReference type="InterPro" id="IPR002305">
    <property type="entry name" value="aa-tRNA-synth_Ic"/>
</dbReference>
<evidence type="ECO:0000256" key="3">
    <source>
        <dbReference type="ARBA" id="ARBA00022598"/>
    </source>
</evidence>
<dbReference type="eggNOG" id="KOG2713">
    <property type="taxonomic scope" value="Eukaryota"/>
</dbReference>
<evidence type="ECO:0000256" key="7">
    <source>
        <dbReference type="ARBA" id="ARBA00023146"/>
    </source>
</evidence>
<dbReference type="GO" id="GO:0005739">
    <property type="term" value="C:mitochondrion"/>
    <property type="evidence" value="ECO:0007669"/>
    <property type="project" value="TreeGrafter"/>
</dbReference>
<dbReference type="AlphaFoldDB" id="L0B3C1"/>
<dbReference type="SUPFAM" id="SSF52374">
    <property type="entry name" value="Nucleotidylyl transferase"/>
    <property type="match status" value="1"/>
</dbReference>
<dbReference type="InterPro" id="IPR050203">
    <property type="entry name" value="Trp-tRNA_synthetase"/>
</dbReference>
<evidence type="ECO:0000256" key="2">
    <source>
        <dbReference type="ARBA" id="ARBA00013161"/>
    </source>
</evidence>
<dbReference type="RefSeq" id="XP_004831285.1">
    <property type="nucleotide sequence ID" value="XM_004831228.1"/>
</dbReference>
<evidence type="ECO:0000256" key="8">
    <source>
        <dbReference type="ARBA" id="ARBA00030268"/>
    </source>
</evidence>
<evidence type="ECO:0000313" key="10">
    <source>
        <dbReference type="EMBL" id="AFZ81619.1"/>
    </source>
</evidence>
<dbReference type="STRING" id="1537102.L0B3C1"/>
<keyword evidence="4 9" id="KW-0547">Nucleotide-binding</keyword>
<dbReference type="PRINTS" id="PR01039">
    <property type="entry name" value="TRNASYNTHTRP"/>
</dbReference>
<dbReference type="InterPro" id="IPR014729">
    <property type="entry name" value="Rossmann-like_a/b/a_fold"/>
</dbReference>
<gene>
    <name evidence="10" type="ORF">BEWA_010350</name>
</gene>
<dbReference type="PANTHER" id="PTHR43766">
    <property type="entry name" value="TRYPTOPHAN--TRNA LIGASE, MITOCHONDRIAL"/>
    <property type="match status" value="1"/>
</dbReference>
<dbReference type="OrthoDB" id="360955at2759"/>
<keyword evidence="11" id="KW-1185">Reference proteome</keyword>
<evidence type="ECO:0000256" key="5">
    <source>
        <dbReference type="ARBA" id="ARBA00022840"/>
    </source>
</evidence>
<dbReference type="InterPro" id="IPR002306">
    <property type="entry name" value="Trp-tRNA-ligase"/>
</dbReference>
<dbReference type="Gene3D" id="3.40.50.620">
    <property type="entry name" value="HUPs"/>
    <property type="match status" value="1"/>
</dbReference>
<dbReference type="EC" id="6.1.1.2" evidence="2"/>
<organism evidence="10 11">
    <name type="scientific">Theileria equi strain WA</name>
    <dbReference type="NCBI Taxonomy" id="1537102"/>
    <lineage>
        <taxon>Eukaryota</taxon>
        <taxon>Sar</taxon>
        <taxon>Alveolata</taxon>
        <taxon>Apicomplexa</taxon>
        <taxon>Aconoidasida</taxon>
        <taxon>Piroplasmida</taxon>
        <taxon>Theileriidae</taxon>
        <taxon>Theileria</taxon>
    </lineage>
</organism>
<sequence length="290" mass="32958">MVADLHAFSGQRKFLEPYIRHVVALSIASGIDTSKSTILLQSNFPEILELHWILSSFISPERLCKLSQFRNRTLDVKNKNISTMLYPLLMASDILLFKACHVIAGPDQIIHLNLTRKIAKVLNNAIGSDLMQLPELLSFDTFRVKSLSDGNSKMSKSDGCIMNRISMLDSDDVIHRKVKAAKTETQSENGQHSPEVTNLLNIYSFFSNKTTEQILSEHSSTQLSLMKEKMAEAVIDRLKPIRDKYFEIIEDKNYLHNILKLGRERLKPSVSLVLNELKYLLGHFGTKCPR</sequence>
<evidence type="ECO:0000256" key="4">
    <source>
        <dbReference type="ARBA" id="ARBA00022741"/>
    </source>
</evidence>
<evidence type="ECO:0000256" key="6">
    <source>
        <dbReference type="ARBA" id="ARBA00022917"/>
    </source>
</evidence>
<dbReference type="Gene3D" id="1.10.240.10">
    <property type="entry name" value="Tyrosyl-Transfer RNA Synthetase"/>
    <property type="match status" value="1"/>
</dbReference>
<accession>L0B3C1</accession>
<protein>
    <recommendedName>
        <fullName evidence="2">tryptophan--tRNA ligase</fullName>
        <ecNumber evidence="2">6.1.1.2</ecNumber>
    </recommendedName>
    <alternativeName>
        <fullName evidence="8">Tryptophanyl-tRNA synthetase</fullName>
    </alternativeName>
</protein>
<dbReference type="GO" id="GO:0006436">
    <property type="term" value="P:tryptophanyl-tRNA aminoacylation"/>
    <property type="evidence" value="ECO:0007669"/>
    <property type="project" value="InterPro"/>
</dbReference>
<proteinExistence type="inferred from homology"/>
<dbReference type="GO" id="GO:0005524">
    <property type="term" value="F:ATP binding"/>
    <property type="evidence" value="ECO:0007669"/>
    <property type="project" value="UniProtKB-KW"/>
</dbReference>
<keyword evidence="5 9" id="KW-0067">ATP-binding</keyword>
<dbReference type="Proteomes" id="UP000031512">
    <property type="component" value="Chromosome 3"/>
</dbReference>
<reference evidence="10 11" key="1">
    <citation type="journal article" date="2012" name="BMC Genomics">
        <title>Comparative genomic analysis and phylogenetic position of Theileria equi.</title>
        <authorList>
            <person name="Kappmeyer L.S."/>
            <person name="Thiagarajan M."/>
            <person name="Herndon D.R."/>
            <person name="Ramsay J.D."/>
            <person name="Caler E."/>
            <person name="Djikeng A."/>
            <person name="Gillespie J.J."/>
            <person name="Lau A.O."/>
            <person name="Roalson E.H."/>
            <person name="Silva J.C."/>
            <person name="Silva M.G."/>
            <person name="Suarez C.E."/>
            <person name="Ueti M.W."/>
            <person name="Nene V.M."/>
            <person name="Mealey R.H."/>
            <person name="Knowles D.P."/>
            <person name="Brayton K.A."/>
        </authorList>
    </citation>
    <scope>NUCLEOTIDE SEQUENCE [LARGE SCALE GENOMIC DNA]</scope>
    <source>
        <strain evidence="10 11">WA</strain>
    </source>
</reference>
<evidence type="ECO:0000313" key="11">
    <source>
        <dbReference type="Proteomes" id="UP000031512"/>
    </source>
</evidence>
<evidence type="ECO:0000256" key="1">
    <source>
        <dbReference type="ARBA" id="ARBA00005594"/>
    </source>
</evidence>
<comment type="similarity">
    <text evidence="1 9">Belongs to the class-I aminoacyl-tRNA synthetase family.</text>
</comment>
<evidence type="ECO:0000256" key="9">
    <source>
        <dbReference type="RuleBase" id="RU363036"/>
    </source>
</evidence>
<dbReference type="GeneID" id="15806403"/>
<dbReference type="VEuPathDB" id="PiroplasmaDB:BEWA_010350"/>
<keyword evidence="6 9" id="KW-0648">Protein biosynthesis</keyword>